<dbReference type="Pfam" id="PF14887">
    <property type="entry name" value="HMG_box_5"/>
    <property type="match status" value="1"/>
</dbReference>
<feature type="DNA-binding region" description="HMG box" evidence="8">
    <location>
        <begin position="534"/>
        <end position="601"/>
    </location>
</feature>
<feature type="compositionally biased region" description="Basic and acidic residues" evidence="9">
    <location>
        <begin position="178"/>
        <end position="187"/>
    </location>
</feature>
<feature type="DNA-binding region" description="HMG box" evidence="8">
    <location>
        <begin position="434"/>
        <end position="502"/>
    </location>
</feature>
<dbReference type="InterPro" id="IPR009071">
    <property type="entry name" value="HMG_box_dom"/>
</dbReference>
<dbReference type="RefSeq" id="XP_002433241.1">
    <property type="nucleotide sequence ID" value="XM_002433196.1"/>
</dbReference>
<dbReference type="OMA" id="YPSKERM"/>
<feature type="compositionally biased region" description="Low complexity" evidence="9">
    <location>
        <begin position="94"/>
        <end position="124"/>
    </location>
</feature>
<evidence type="ECO:0000256" key="6">
    <source>
        <dbReference type="ARBA" id="ARBA00023163"/>
    </source>
</evidence>
<dbReference type="EnsemblMetazoa" id="PHUM617710-RA">
    <property type="protein sequence ID" value="PHUM617710-PA"/>
    <property type="gene ID" value="PHUM617710"/>
</dbReference>
<evidence type="ECO:0000313" key="11">
    <source>
        <dbReference type="EMBL" id="EEB20503.1"/>
    </source>
</evidence>
<dbReference type="GO" id="GO:0003677">
    <property type="term" value="F:DNA binding"/>
    <property type="evidence" value="ECO:0007669"/>
    <property type="project" value="UniProtKB-UniRule"/>
</dbReference>
<keyword evidence="7 8" id="KW-0539">Nucleus</keyword>
<keyword evidence="5" id="KW-0010">Activator</keyword>
<feature type="domain" description="HMG box" evidence="10">
    <location>
        <begin position="434"/>
        <end position="502"/>
    </location>
</feature>
<feature type="DNA-binding region" description="HMG box" evidence="8">
    <location>
        <begin position="341"/>
        <end position="409"/>
    </location>
</feature>
<dbReference type="AlphaFoldDB" id="E0W4E7"/>
<keyword evidence="4 8" id="KW-0238">DNA-binding</keyword>
<dbReference type="PROSITE" id="PS50118">
    <property type="entry name" value="HMG_BOX_2"/>
    <property type="match status" value="3"/>
</dbReference>
<dbReference type="CTD" id="8239902"/>
<dbReference type="Gene3D" id="1.10.30.10">
    <property type="entry name" value="High mobility group box domain"/>
    <property type="match status" value="4"/>
</dbReference>
<name>E0W4E7_PEDHC</name>
<feature type="compositionally biased region" description="Basic and acidic residues" evidence="9">
    <location>
        <begin position="756"/>
        <end position="765"/>
    </location>
</feature>
<evidence type="ECO:0000256" key="5">
    <source>
        <dbReference type="ARBA" id="ARBA00023159"/>
    </source>
</evidence>
<feature type="region of interest" description="Disordered" evidence="9">
    <location>
        <begin position="414"/>
        <end position="438"/>
    </location>
</feature>
<feature type="compositionally biased region" description="Low complexity" evidence="9">
    <location>
        <begin position="196"/>
        <end position="213"/>
    </location>
</feature>
<dbReference type="PANTHER" id="PTHR46318:SF3">
    <property type="entry name" value="UPSTREAM BINDING TRANSCRIPTION FACTOR"/>
    <property type="match status" value="1"/>
</dbReference>
<dbReference type="Pfam" id="PF00505">
    <property type="entry name" value="HMG_box"/>
    <property type="match status" value="1"/>
</dbReference>
<reference evidence="11" key="1">
    <citation type="submission" date="2007-04" db="EMBL/GenBank/DDBJ databases">
        <title>Annotation of Pediculus humanus corporis strain USDA.</title>
        <authorList>
            <person name="Kirkness E."/>
            <person name="Hannick L."/>
            <person name="Hass B."/>
            <person name="Bruggner R."/>
            <person name="Lawson D."/>
            <person name="Bidwell S."/>
            <person name="Joardar V."/>
            <person name="Caler E."/>
            <person name="Walenz B."/>
            <person name="Inman J."/>
            <person name="Schobel S."/>
            <person name="Galinsky K."/>
            <person name="Amedeo P."/>
            <person name="Strausberg R."/>
        </authorList>
    </citation>
    <scope>NUCLEOTIDE SEQUENCE</scope>
    <source>
        <strain evidence="11">USDA</strain>
    </source>
</reference>
<evidence type="ECO:0000256" key="8">
    <source>
        <dbReference type="PROSITE-ProRule" id="PRU00267"/>
    </source>
</evidence>
<gene>
    <name evidence="12" type="primary">8239902</name>
    <name evidence="11" type="ORF">Phum_PHUM617710</name>
</gene>
<reference evidence="11" key="2">
    <citation type="submission" date="2007-04" db="EMBL/GenBank/DDBJ databases">
        <title>The genome of the human body louse.</title>
        <authorList>
            <consortium name="The Human Body Louse Genome Consortium"/>
            <person name="Kirkness E."/>
            <person name="Walenz B."/>
            <person name="Hass B."/>
            <person name="Bruggner R."/>
            <person name="Strausberg R."/>
        </authorList>
    </citation>
    <scope>NUCLEOTIDE SEQUENCE</scope>
    <source>
        <strain evidence="11">USDA</strain>
    </source>
</reference>
<dbReference type="GeneID" id="8239902"/>
<dbReference type="CDD" id="cd21999">
    <property type="entry name" value="HMG-box_UBF1_rpt2"/>
    <property type="match status" value="1"/>
</dbReference>
<feature type="compositionally biased region" description="Low complexity" evidence="9">
    <location>
        <begin position="623"/>
        <end position="638"/>
    </location>
</feature>
<dbReference type="InterPro" id="IPR036910">
    <property type="entry name" value="HMG_box_dom_sf"/>
</dbReference>
<dbReference type="SUPFAM" id="SSF47095">
    <property type="entry name" value="HMG-box"/>
    <property type="match status" value="4"/>
</dbReference>
<dbReference type="OrthoDB" id="498543at2759"/>
<keyword evidence="6" id="KW-0804">Transcription</keyword>
<accession>E0W4E7</accession>
<dbReference type="Proteomes" id="UP000009046">
    <property type="component" value="Unassembled WGS sequence"/>
</dbReference>
<organism>
    <name type="scientific">Pediculus humanus subsp. corporis</name>
    <name type="common">Body louse</name>
    <dbReference type="NCBI Taxonomy" id="121224"/>
    <lineage>
        <taxon>Eukaryota</taxon>
        <taxon>Metazoa</taxon>
        <taxon>Ecdysozoa</taxon>
        <taxon>Arthropoda</taxon>
        <taxon>Hexapoda</taxon>
        <taxon>Insecta</taxon>
        <taxon>Pterygota</taxon>
        <taxon>Neoptera</taxon>
        <taxon>Paraneoptera</taxon>
        <taxon>Psocodea</taxon>
        <taxon>Troctomorpha</taxon>
        <taxon>Phthiraptera</taxon>
        <taxon>Anoplura</taxon>
        <taxon>Pediculidae</taxon>
        <taxon>Pediculus</taxon>
    </lineage>
</organism>
<dbReference type="EMBL" id="DS235886">
    <property type="protein sequence ID" value="EEB20503.1"/>
    <property type="molecule type" value="Genomic_DNA"/>
</dbReference>
<dbReference type="InterPro" id="IPR029215">
    <property type="entry name" value="HMG_box_5"/>
</dbReference>
<feature type="domain" description="HMG box" evidence="10">
    <location>
        <begin position="534"/>
        <end position="601"/>
    </location>
</feature>
<evidence type="ECO:0000256" key="3">
    <source>
        <dbReference type="ARBA" id="ARBA00023015"/>
    </source>
</evidence>
<keyword evidence="13" id="KW-1185">Reference proteome</keyword>
<evidence type="ECO:0000256" key="2">
    <source>
        <dbReference type="ARBA" id="ARBA00022737"/>
    </source>
</evidence>
<dbReference type="eggNOG" id="KOG0381">
    <property type="taxonomic scope" value="Eukaryota"/>
</dbReference>
<feature type="compositionally biased region" description="Low complexity" evidence="9">
    <location>
        <begin position="651"/>
        <end position="669"/>
    </location>
</feature>
<dbReference type="SMART" id="SM00398">
    <property type="entry name" value="HMG"/>
    <property type="match status" value="4"/>
</dbReference>
<evidence type="ECO:0000313" key="12">
    <source>
        <dbReference type="EnsemblMetazoa" id="PHUM617710-PA"/>
    </source>
</evidence>
<feature type="domain" description="HMG box" evidence="10">
    <location>
        <begin position="341"/>
        <end position="409"/>
    </location>
</feature>
<dbReference type="GO" id="GO:0005634">
    <property type="term" value="C:nucleus"/>
    <property type="evidence" value="ECO:0007669"/>
    <property type="project" value="UniProtKB-SubCell"/>
</dbReference>
<dbReference type="InterPro" id="IPR051762">
    <property type="entry name" value="UBF1"/>
</dbReference>
<evidence type="ECO:0000256" key="4">
    <source>
        <dbReference type="ARBA" id="ARBA00023125"/>
    </source>
</evidence>
<dbReference type="VEuPathDB" id="VectorBase:PHUM617710"/>
<dbReference type="KEGG" id="phu:Phum_PHUM617710"/>
<evidence type="ECO:0000259" key="10">
    <source>
        <dbReference type="PROSITE" id="PS50118"/>
    </source>
</evidence>
<sequence>MGKKKRDEINTGKEKSEPEIEKKRAKKEIIIKTDNKEKQQQQQQPPKKQSRSNEKESKKLTSNKDGTNKNIKSRKYEYTDSSSSSDSESEKNSNKNSNNNKKTVTDSNSDSVDSNTSDSGDDSSPASEVFKNNKKPNNKKMKVDDDVINKNNTVTNLMIPVKNYDRTTGEKSSSSDSYHSDTEEEDKKRRKKQKKLLQMQLNKKTNKKNNNNNFTVASDIKQRDVQSDADEEGGDNLTSNNDEVPDWPESDYAELLRRMETQIPPKDNQKFHSRAAKLDWSKIAFGDYDAHECYEVWLAISKRVRRFRILSEILQDAREWVTKPWTNFYRGSKKNRHPDMPPRPLSTYMLYYLEQKDKVVKENPGMEMTQVSKIISEMYKNLSQEERDKYTDLAAKQRQNFDVKLSEFYREHPEIAQQQQQRKIQGKESSTKGPRKASNPFKLFFQEQLKKHEGGFSAEDRKTVEETAKEKWKNMSDEKKLIWIDWALQDHKRYEDEMRVYRLEHPDYVPPNSSKSILNKDERNIKERLAGKPVKPPNSAYSLYSRLMLQSDPDVKSKPPKQRMAEISKMWKKISESQKALYEKEVRAMQDSYKLDFASYLEGLSPEEREIELKKNQPKRKMSGSSGSNNNNNNNSSKVVEEKVKKKEMKNNVTMKNVKSSSSSSSSNNDGGRLILFKDEPLPPPVLSECSTKLNEGERLKEAIKKWNGLSESKKMMYKEKHKELKDKYIKNYEIFLKSLSKEDLKKFSALKAQSKHNDNPKGTKESVNGTADDSNEDSDNDENGSSSDSGSDDSDSDGSGSEKSSKSSSSSDDSNC</sequence>
<evidence type="ECO:0000256" key="1">
    <source>
        <dbReference type="ARBA" id="ARBA00004123"/>
    </source>
</evidence>
<feature type="compositionally biased region" description="Acidic residues" evidence="9">
    <location>
        <begin position="774"/>
        <end position="783"/>
    </location>
</feature>
<reference evidence="12" key="3">
    <citation type="submission" date="2020-05" db="UniProtKB">
        <authorList>
            <consortium name="EnsemblMetazoa"/>
        </authorList>
    </citation>
    <scope>IDENTIFICATION</scope>
    <source>
        <strain evidence="12">USDA</strain>
    </source>
</reference>
<comment type="subcellular location">
    <subcellularLocation>
        <location evidence="1">Nucleus</location>
    </subcellularLocation>
</comment>
<feature type="region of interest" description="Disordered" evidence="9">
    <location>
        <begin position="752"/>
        <end position="817"/>
    </location>
</feature>
<protein>
    <submittedName>
        <fullName evidence="11">Glutamic acid-rich protein, putative</fullName>
    </submittedName>
</protein>
<dbReference type="EMBL" id="AAZO01007556">
    <property type="status" value="NOT_ANNOTATED_CDS"/>
    <property type="molecule type" value="Genomic_DNA"/>
</dbReference>
<dbReference type="InParanoid" id="E0W4E7"/>
<keyword evidence="2" id="KW-0677">Repeat</keyword>
<dbReference type="HOGENOM" id="CLU_018370_0_0_1"/>
<proteinExistence type="predicted"/>
<feature type="compositionally biased region" description="Basic and acidic residues" evidence="9">
    <location>
        <begin position="1"/>
        <end position="39"/>
    </location>
</feature>
<feature type="compositionally biased region" description="Low complexity" evidence="9">
    <location>
        <begin position="798"/>
        <end position="817"/>
    </location>
</feature>
<dbReference type="PANTHER" id="PTHR46318">
    <property type="entry name" value="UPSTREAM BINDING TRANSCRIPTION FACTOR"/>
    <property type="match status" value="1"/>
</dbReference>
<evidence type="ECO:0000256" key="9">
    <source>
        <dbReference type="SAM" id="MobiDB-lite"/>
    </source>
</evidence>
<evidence type="ECO:0000256" key="7">
    <source>
        <dbReference type="ARBA" id="ARBA00023242"/>
    </source>
</evidence>
<feature type="region of interest" description="Disordered" evidence="9">
    <location>
        <begin position="609"/>
        <end position="681"/>
    </location>
</feature>
<dbReference type="STRING" id="121224.E0W4E7"/>
<feature type="region of interest" description="Disordered" evidence="9">
    <location>
        <begin position="1"/>
        <end position="248"/>
    </location>
</feature>
<keyword evidence="3" id="KW-0805">Transcription regulation</keyword>
<evidence type="ECO:0000313" key="13">
    <source>
        <dbReference type="Proteomes" id="UP000009046"/>
    </source>
</evidence>